<dbReference type="Gene3D" id="1.10.150.220">
    <property type="entry name" value="CPI-17"/>
    <property type="match status" value="1"/>
</dbReference>
<evidence type="ECO:0000313" key="6">
    <source>
        <dbReference type="RefSeq" id="XP_017668507.1"/>
    </source>
</evidence>
<dbReference type="Pfam" id="PF05361">
    <property type="entry name" value="PP1_inhibitor"/>
    <property type="match status" value="1"/>
</dbReference>
<dbReference type="InterPro" id="IPR008025">
    <property type="entry name" value="CPI-17"/>
</dbReference>
<feature type="region of interest" description="Disordered" evidence="4">
    <location>
        <begin position="1"/>
        <end position="26"/>
    </location>
</feature>
<name>A0A6J0H2J5_9PASS</name>
<dbReference type="CTD" id="54866"/>
<evidence type="ECO:0000256" key="2">
    <source>
        <dbReference type="ARBA" id="ARBA00022553"/>
    </source>
</evidence>
<dbReference type="PANTHER" id="PTHR16188:SF13">
    <property type="entry name" value="PROTEIN PHOSPHATASE 1 REGULATORY SUBUNIT 14D"/>
    <property type="match status" value="1"/>
</dbReference>
<evidence type="ECO:0000256" key="4">
    <source>
        <dbReference type="SAM" id="MobiDB-lite"/>
    </source>
</evidence>
<comment type="similarity">
    <text evidence="1">Belongs to the PP1 inhibitor family.</text>
</comment>
<keyword evidence="5" id="KW-1185">Reference proteome</keyword>
<protein>
    <submittedName>
        <fullName evidence="6">Protein phosphatase 1 regulatory subunit 14D isoform X1</fullName>
    </submittedName>
</protein>
<dbReference type="OrthoDB" id="8193882at2759"/>
<gene>
    <name evidence="6" type="primary">PPP1R14D</name>
</gene>
<proteinExistence type="inferred from homology"/>
<evidence type="ECO:0000256" key="1">
    <source>
        <dbReference type="ARBA" id="ARBA00005483"/>
    </source>
</evidence>
<dbReference type="GeneID" id="108496376"/>
<keyword evidence="3" id="KW-0650">Protein phosphatase inhibitor</keyword>
<accession>A0A6J0H2J5</accession>
<organism evidence="5 6">
    <name type="scientific">Lepidothrix coronata</name>
    <name type="common">blue-crowned manakin</name>
    <dbReference type="NCBI Taxonomy" id="321398"/>
    <lineage>
        <taxon>Eukaryota</taxon>
        <taxon>Metazoa</taxon>
        <taxon>Chordata</taxon>
        <taxon>Craniata</taxon>
        <taxon>Vertebrata</taxon>
        <taxon>Euteleostomi</taxon>
        <taxon>Archelosauria</taxon>
        <taxon>Archosauria</taxon>
        <taxon>Dinosauria</taxon>
        <taxon>Saurischia</taxon>
        <taxon>Theropoda</taxon>
        <taxon>Coelurosauria</taxon>
        <taxon>Aves</taxon>
        <taxon>Neognathae</taxon>
        <taxon>Neoaves</taxon>
        <taxon>Telluraves</taxon>
        <taxon>Australaves</taxon>
        <taxon>Passeriformes</taxon>
        <taxon>Pipridae</taxon>
        <taxon>Lepidothrix</taxon>
    </lineage>
</organism>
<sequence>MASNPSALPRVTFQTPEKPGEESSHRKLGKLTIKYNRKDLQRWLDLEEWINAQLQELYQCRLREETETAAPEPQIDLEDLLEVPNEEQKLKLQEILHECSSPTEVSEAPYTCMYVSYILYCAATMCLCCCLAE</sequence>
<dbReference type="Proteomes" id="UP000504624">
    <property type="component" value="Unplaced"/>
</dbReference>
<dbReference type="RefSeq" id="XP_017668507.1">
    <property type="nucleotide sequence ID" value="XM_017813018.1"/>
</dbReference>
<dbReference type="PANTHER" id="PTHR16188">
    <property type="entry name" value="PROTEIN PHOSPHATASE 1 INHIBITOR POTENTIATED BY PROTEIN KINASE C"/>
    <property type="match status" value="1"/>
</dbReference>
<reference evidence="6" key="1">
    <citation type="submission" date="2025-08" db="UniProtKB">
        <authorList>
            <consortium name="RefSeq"/>
        </authorList>
    </citation>
    <scope>IDENTIFICATION</scope>
</reference>
<evidence type="ECO:0000256" key="3">
    <source>
        <dbReference type="ARBA" id="ARBA00023272"/>
    </source>
</evidence>
<dbReference type="GO" id="GO:0004865">
    <property type="term" value="F:protein serine/threonine phosphatase inhibitor activity"/>
    <property type="evidence" value="ECO:0007669"/>
    <property type="project" value="TreeGrafter"/>
</dbReference>
<dbReference type="SUPFAM" id="SSF81790">
    <property type="entry name" value="Myosin phosphatase inhibitor 17kDa protein, CPI-17"/>
    <property type="match status" value="1"/>
</dbReference>
<keyword evidence="2" id="KW-0597">Phosphoprotein</keyword>
<dbReference type="GO" id="GO:0005737">
    <property type="term" value="C:cytoplasm"/>
    <property type="evidence" value="ECO:0007669"/>
    <property type="project" value="InterPro"/>
</dbReference>
<dbReference type="AlphaFoldDB" id="A0A6J0H2J5"/>
<dbReference type="InterPro" id="IPR036658">
    <property type="entry name" value="CPI-17_sf"/>
</dbReference>
<evidence type="ECO:0000313" key="5">
    <source>
        <dbReference type="Proteomes" id="UP000504624"/>
    </source>
</evidence>